<name>A8N7D0_COPC7</name>
<keyword evidence="9" id="KW-1185">Reference proteome</keyword>
<dbReference type="OrthoDB" id="10257314at2759"/>
<sequence length="366" mass="40524">MAPSVAELPQQTPANAVESAKAAANNGVRLDLSAKFAPHSDPEEKLPIVEPFNHVDPGSRADKNLPNLLNPNTKVRHLSPYIGTELSGVQLSQLSKEGLDELALLAAQRKVLILRDQDFQDLPAEKLIELTSHFGPIHSHPTAPNVKGFTEFVNRSSDDRNPVLREPGYTSKYFASRTASSTNYVYWHSDVSYERQPPSTTFFWLLDKPDVGGDTLFLSTVEAYNRLSPEFKKRLEGLTALHSGVAQADESRKYGGVVRRDPVESIHPVVRVHPVTGEKALFVNPEFTRHIVGFKKEESDALLKFLYDHIAKGADFQVRANYLPGTVVIWDNRVTNHSAVPDFGTDKGRHALRLTPQGEVPIPATA</sequence>
<keyword evidence="3 8" id="KW-0223">Dioxygenase</keyword>
<keyword evidence="2" id="KW-0479">Metal-binding</keyword>
<dbReference type="InterPro" id="IPR003819">
    <property type="entry name" value="TauD/TfdA-like"/>
</dbReference>
<evidence type="ECO:0000256" key="2">
    <source>
        <dbReference type="ARBA" id="ARBA00022723"/>
    </source>
</evidence>
<dbReference type="HOGENOM" id="CLU_036005_0_0_1"/>
<dbReference type="AlphaFoldDB" id="A8N7D0"/>
<keyword evidence="4" id="KW-0560">Oxidoreductase</keyword>
<dbReference type="KEGG" id="cci:CC1G_03273"/>
<evidence type="ECO:0000256" key="5">
    <source>
        <dbReference type="ARBA" id="ARBA00023004"/>
    </source>
</evidence>
<evidence type="ECO:0000256" key="1">
    <source>
        <dbReference type="ARBA" id="ARBA00005896"/>
    </source>
</evidence>
<proteinExistence type="inferred from homology"/>
<dbReference type="GO" id="GO:0016706">
    <property type="term" value="F:2-oxoglutarate-dependent dioxygenase activity"/>
    <property type="evidence" value="ECO:0007669"/>
    <property type="project" value="TreeGrafter"/>
</dbReference>
<evidence type="ECO:0000313" key="9">
    <source>
        <dbReference type="Proteomes" id="UP000001861"/>
    </source>
</evidence>
<dbReference type="InterPro" id="IPR042098">
    <property type="entry name" value="TauD-like_sf"/>
</dbReference>
<dbReference type="RefSeq" id="XP_001830736.2">
    <property type="nucleotide sequence ID" value="XM_001830684.2"/>
</dbReference>
<evidence type="ECO:0000256" key="3">
    <source>
        <dbReference type="ARBA" id="ARBA00022964"/>
    </source>
</evidence>
<dbReference type="EMBL" id="AACS02000003">
    <property type="protein sequence ID" value="EAU91105.2"/>
    <property type="molecule type" value="Genomic_DNA"/>
</dbReference>
<dbReference type="Proteomes" id="UP000001861">
    <property type="component" value="Unassembled WGS sequence"/>
</dbReference>
<comment type="similarity">
    <text evidence="1">Belongs to the TfdA dioxygenase family.</text>
</comment>
<dbReference type="GeneID" id="6007181"/>
<dbReference type="GO" id="GO:0005737">
    <property type="term" value="C:cytoplasm"/>
    <property type="evidence" value="ECO:0007669"/>
    <property type="project" value="TreeGrafter"/>
</dbReference>
<dbReference type="VEuPathDB" id="FungiDB:CC1G_03273"/>
<dbReference type="PANTHER" id="PTHR30468">
    <property type="entry name" value="ALPHA-KETOGLUTARATE-DEPENDENT SULFONATE DIOXYGENASE"/>
    <property type="match status" value="1"/>
</dbReference>
<dbReference type="SUPFAM" id="SSF51197">
    <property type="entry name" value="Clavaminate synthase-like"/>
    <property type="match status" value="1"/>
</dbReference>
<organism evidence="8 9">
    <name type="scientific">Coprinopsis cinerea (strain Okayama-7 / 130 / ATCC MYA-4618 / FGSC 9003)</name>
    <name type="common">Inky cap fungus</name>
    <name type="synonym">Hormographiella aspergillata</name>
    <dbReference type="NCBI Taxonomy" id="240176"/>
    <lineage>
        <taxon>Eukaryota</taxon>
        <taxon>Fungi</taxon>
        <taxon>Dikarya</taxon>
        <taxon>Basidiomycota</taxon>
        <taxon>Agaricomycotina</taxon>
        <taxon>Agaricomycetes</taxon>
        <taxon>Agaricomycetidae</taxon>
        <taxon>Agaricales</taxon>
        <taxon>Agaricineae</taxon>
        <taxon>Psathyrellaceae</taxon>
        <taxon>Coprinopsis</taxon>
    </lineage>
</organism>
<reference evidence="8 9" key="1">
    <citation type="journal article" date="2010" name="Proc. Natl. Acad. Sci. U.S.A.">
        <title>Insights into evolution of multicellular fungi from the assembled chromosomes of the mushroom Coprinopsis cinerea (Coprinus cinereus).</title>
        <authorList>
            <person name="Stajich J.E."/>
            <person name="Wilke S.K."/>
            <person name="Ahren D."/>
            <person name="Au C.H."/>
            <person name="Birren B.W."/>
            <person name="Borodovsky M."/>
            <person name="Burns C."/>
            <person name="Canback B."/>
            <person name="Casselton L.A."/>
            <person name="Cheng C.K."/>
            <person name="Deng J."/>
            <person name="Dietrich F.S."/>
            <person name="Fargo D.C."/>
            <person name="Farman M.L."/>
            <person name="Gathman A.C."/>
            <person name="Goldberg J."/>
            <person name="Guigo R."/>
            <person name="Hoegger P.J."/>
            <person name="Hooker J.B."/>
            <person name="Huggins A."/>
            <person name="James T.Y."/>
            <person name="Kamada T."/>
            <person name="Kilaru S."/>
            <person name="Kodira C."/>
            <person name="Kues U."/>
            <person name="Kupfer D."/>
            <person name="Kwan H.S."/>
            <person name="Lomsadze A."/>
            <person name="Li W."/>
            <person name="Lilly W.W."/>
            <person name="Ma L.J."/>
            <person name="Mackey A.J."/>
            <person name="Manning G."/>
            <person name="Martin F."/>
            <person name="Muraguchi H."/>
            <person name="Natvig D.O."/>
            <person name="Palmerini H."/>
            <person name="Ramesh M.A."/>
            <person name="Rehmeyer C.J."/>
            <person name="Roe B.A."/>
            <person name="Shenoy N."/>
            <person name="Stanke M."/>
            <person name="Ter-Hovhannisyan V."/>
            <person name="Tunlid A."/>
            <person name="Velagapudi R."/>
            <person name="Vision T.J."/>
            <person name="Zeng Q."/>
            <person name="Zolan M.E."/>
            <person name="Pukkila P.J."/>
        </authorList>
    </citation>
    <scope>NUCLEOTIDE SEQUENCE [LARGE SCALE GENOMIC DNA]</scope>
    <source>
        <strain evidence="9">Okayama-7 / 130 / ATCC MYA-4618 / FGSC 9003</strain>
    </source>
</reference>
<protein>
    <submittedName>
        <fullName evidence="8">Alpha-ketoglutarate-dependent taurine dioxygenase</fullName>
    </submittedName>
</protein>
<dbReference type="GO" id="GO:0046872">
    <property type="term" value="F:metal ion binding"/>
    <property type="evidence" value="ECO:0007669"/>
    <property type="project" value="UniProtKB-KW"/>
</dbReference>
<evidence type="ECO:0000256" key="6">
    <source>
        <dbReference type="SAM" id="MobiDB-lite"/>
    </source>
</evidence>
<evidence type="ECO:0000259" key="7">
    <source>
        <dbReference type="Pfam" id="PF02668"/>
    </source>
</evidence>
<evidence type="ECO:0000256" key="4">
    <source>
        <dbReference type="ARBA" id="ARBA00023002"/>
    </source>
</evidence>
<dbReference type="InterPro" id="IPR051323">
    <property type="entry name" value="AtsK-like"/>
</dbReference>
<keyword evidence="5" id="KW-0408">Iron</keyword>
<dbReference type="Gene3D" id="3.60.130.10">
    <property type="entry name" value="Clavaminate synthase-like"/>
    <property type="match status" value="1"/>
</dbReference>
<feature type="domain" description="TauD/TfdA-like" evidence="7">
    <location>
        <begin position="75"/>
        <end position="355"/>
    </location>
</feature>
<dbReference type="eggNOG" id="ENOG502QT05">
    <property type="taxonomic scope" value="Eukaryota"/>
</dbReference>
<dbReference type="OMA" id="KWHSDMS"/>
<dbReference type="Pfam" id="PF02668">
    <property type="entry name" value="TauD"/>
    <property type="match status" value="1"/>
</dbReference>
<comment type="caution">
    <text evidence="8">The sequence shown here is derived from an EMBL/GenBank/DDBJ whole genome shotgun (WGS) entry which is preliminary data.</text>
</comment>
<accession>A8N7D0</accession>
<dbReference type="PANTHER" id="PTHR30468:SF1">
    <property type="entry name" value="ALPHA-KETOGLUTARATE-DEPENDENT SULFONATE DIOXYGENASE"/>
    <property type="match status" value="1"/>
</dbReference>
<feature type="region of interest" description="Disordered" evidence="6">
    <location>
        <begin position="1"/>
        <end position="20"/>
    </location>
</feature>
<gene>
    <name evidence="8" type="ORF">CC1G_03273</name>
</gene>
<dbReference type="InParanoid" id="A8N7D0"/>
<evidence type="ECO:0000313" key="8">
    <source>
        <dbReference type="EMBL" id="EAU91105.2"/>
    </source>
</evidence>
<dbReference type="FunFam" id="3.60.130.10:FF:000003">
    <property type="entry name" value="Alpha-ketoglutarate-dependent taurine dioxygenase"/>
    <property type="match status" value="1"/>
</dbReference>